<protein>
    <submittedName>
        <fullName evidence="2">Uncharacterized protein</fullName>
    </submittedName>
</protein>
<reference evidence="2 3" key="1">
    <citation type="journal article" date="2011" name="J. Bacteriol.">
        <title>Complete genome sequence of Polymorphum gilvum SL003B-26A1T, a crude oil-degrading bacterium from oil-polluted saline soil.</title>
        <authorList>
            <person name="Li S.G."/>
            <person name="Tang Y.Q."/>
            <person name="Nie Y."/>
            <person name="Cai M."/>
            <person name="Wu X.L."/>
        </authorList>
    </citation>
    <scope>NUCLEOTIDE SEQUENCE [LARGE SCALE GENOMIC DNA]</scope>
    <source>
        <strain evidence="3">LMG 25793 / CGMCC 1.9160 / SL003B-26A1</strain>
    </source>
</reference>
<dbReference type="KEGG" id="pgv:SL003B_2524"/>
<evidence type="ECO:0000313" key="3">
    <source>
        <dbReference type="Proteomes" id="UP000008130"/>
    </source>
</evidence>
<keyword evidence="3" id="KW-1185">Reference proteome</keyword>
<dbReference type="EMBL" id="CP002568">
    <property type="protein sequence ID" value="ADZ70948.1"/>
    <property type="molecule type" value="Genomic_DNA"/>
</dbReference>
<dbReference type="AlphaFoldDB" id="F2J2N4"/>
<dbReference type="STRING" id="991905.SL003B_2524"/>
<sequence length="92" mass="9839">MVVLPAGPGRHPGVPARIRRRPVPAGSVIRMRGSVGARRDGGKIRNNEVDISGPYGGSRTASARPGAARVSSDHRPIVGQMSLRRMFLPLYT</sequence>
<feature type="compositionally biased region" description="Basic and acidic residues" evidence="1">
    <location>
        <begin position="37"/>
        <end position="48"/>
    </location>
</feature>
<accession>F2J2N4</accession>
<feature type="region of interest" description="Disordered" evidence="1">
    <location>
        <begin position="37"/>
        <end position="72"/>
    </location>
</feature>
<proteinExistence type="predicted"/>
<dbReference type="HOGENOM" id="CLU_2410716_0_0_5"/>
<dbReference type="Proteomes" id="UP000008130">
    <property type="component" value="Chromosome"/>
</dbReference>
<gene>
    <name evidence="2" type="ordered locus">SL003B_2524</name>
</gene>
<name>F2J2N4_POLGS</name>
<evidence type="ECO:0000313" key="2">
    <source>
        <dbReference type="EMBL" id="ADZ70948.1"/>
    </source>
</evidence>
<organism evidence="2 3">
    <name type="scientific">Polymorphum gilvum (strain LMG 25793 / CGMCC 1.9160 / SL003B-26A1)</name>
    <dbReference type="NCBI Taxonomy" id="991905"/>
    <lineage>
        <taxon>Bacteria</taxon>
        <taxon>Pseudomonadati</taxon>
        <taxon>Pseudomonadota</taxon>
        <taxon>Alphaproteobacteria</taxon>
        <taxon>Rhodobacterales</taxon>
        <taxon>Paracoccaceae</taxon>
        <taxon>Polymorphum</taxon>
    </lineage>
</organism>
<evidence type="ECO:0000256" key="1">
    <source>
        <dbReference type="SAM" id="MobiDB-lite"/>
    </source>
</evidence>